<accession>A0AAE3VFZ4</accession>
<evidence type="ECO:0000313" key="2">
    <source>
        <dbReference type="Proteomes" id="UP001238163"/>
    </source>
</evidence>
<dbReference type="EMBL" id="JAUSVL010000001">
    <property type="protein sequence ID" value="MDQ0289696.1"/>
    <property type="molecule type" value="Genomic_DNA"/>
</dbReference>
<evidence type="ECO:0000313" key="1">
    <source>
        <dbReference type="EMBL" id="MDQ0289696.1"/>
    </source>
</evidence>
<sequence length="375" mass="41681">MPRYFFNLLLAFALPAVFLCGCGKRSAPPYNRVRSQLIVSACDNISNDQTDAAIDDLQRLLDIDADNAFAEAALHHEQQRRLLVEANALIARADHVALRLWLDQVIHDGQAGPKLLAIRDVAPALAALADFLAHGPWQNATERQQALAKLDPFLPVLQQSVAFQAFYHTEKEQLAAMRSQEQRQTALRLLRELDHALFSGLRQRQAAILDEFATAVPGHPLQRYIMHLNAKTTTASLHAVLSATDKSIPAEEATLATALAATLQWSVLSQPVRLAIQKHCQLLPTTTSLCGAWLQARANHHPRHYQELFSYLHSLPSPPPLSKDLLQDYLNFVLLPKQAVTAWCWRSPAPGVTDFLARLKQVGETQPVASNKERP</sequence>
<dbReference type="PROSITE" id="PS51257">
    <property type="entry name" value="PROKAR_LIPOPROTEIN"/>
    <property type="match status" value="1"/>
</dbReference>
<reference evidence="1" key="1">
    <citation type="submission" date="2023-07" db="EMBL/GenBank/DDBJ databases">
        <title>Genomic Encyclopedia of Type Strains, Phase IV (KMG-IV): sequencing the most valuable type-strain genomes for metagenomic binning, comparative biology and taxonomic classification.</title>
        <authorList>
            <person name="Goeker M."/>
        </authorList>
    </citation>
    <scope>NUCLEOTIDE SEQUENCE</scope>
    <source>
        <strain evidence="1">DSM 24202</strain>
    </source>
</reference>
<keyword evidence="2" id="KW-1185">Reference proteome</keyword>
<dbReference type="AlphaFoldDB" id="A0AAE3VFZ4"/>
<comment type="caution">
    <text evidence="1">The sequence shown here is derived from an EMBL/GenBank/DDBJ whole genome shotgun (WGS) entry which is preliminary data.</text>
</comment>
<organism evidence="1 2">
    <name type="scientific">Oligosphaera ethanolica</name>
    <dbReference type="NCBI Taxonomy" id="760260"/>
    <lineage>
        <taxon>Bacteria</taxon>
        <taxon>Pseudomonadati</taxon>
        <taxon>Lentisphaerota</taxon>
        <taxon>Oligosphaeria</taxon>
        <taxon>Oligosphaerales</taxon>
        <taxon>Oligosphaeraceae</taxon>
        <taxon>Oligosphaera</taxon>
    </lineage>
</organism>
<gene>
    <name evidence="1" type="ORF">J3R75_001803</name>
</gene>
<proteinExistence type="predicted"/>
<dbReference type="RefSeq" id="WP_307261149.1">
    <property type="nucleotide sequence ID" value="NZ_JAUSVL010000001.1"/>
</dbReference>
<name>A0AAE3VFZ4_9BACT</name>
<dbReference type="Proteomes" id="UP001238163">
    <property type="component" value="Unassembled WGS sequence"/>
</dbReference>
<protein>
    <submittedName>
        <fullName evidence="1">Uncharacterized protein</fullName>
    </submittedName>
</protein>